<dbReference type="PANTHER" id="PTHR19353:SF84">
    <property type="entry name" value="ACYL-COA DELTA-9-DESATURASE, DESB"/>
    <property type="match status" value="1"/>
</dbReference>
<dbReference type="GO" id="GO:0016020">
    <property type="term" value="C:membrane"/>
    <property type="evidence" value="ECO:0007669"/>
    <property type="project" value="TreeGrafter"/>
</dbReference>
<reference evidence="2 3" key="1">
    <citation type="submission" date="2017-02" db="EMBL/GenBank/DDBJ databases">
        <authorList>
            <person name="Peterson S.W."/>
        </authorList>
    </citation>
    <scope>NUCLEOTIDE SEQUENCE [LARGE SCALE GENOMIC DNA]</scope>
    <source>
        <strain evidence="2">C6</strain>
    </source>
</reference>
<dbReference type="GO" id="GO:0016717">
    <property type="term" value="F:oxidoreductase activity, acting on paired donors, with oxidation of a pair of donors resulting in the reduction of molecular oxygen to two molecules of water"/>
    <property type="evidence" value="ECO:0007669"/>
    <property type="project" value="TreeGrafter"/>
</dbReference>
<dbReference type="AlphaFoldDB" id="A0A1R7QE56"/>
<sequence length="389" mass="44919">MNLPVYFSESSKSKYLSPAQVEEFGAKVEAIRREVMESLNEKDAQYIYKIRNFVRYSEISARAILMFAGWLPPVWILGTGLLGVSKIIENMELGHNVMHGQFDWLNDPSLNGTNYDWDTMATGPDWKHTHNYIHHTYTNIVGMDHDVGYGLVRVSDAQVWEPRFLLNLPLAAQLMVFFEWYVGIQNLHIEDVVAYKTKTWREVWVESYDFRQKMKRQVIKDYIFFPIIAGPNALPVFAGNAVANVIRSLWASAVIFNGHFTEDAENFEMDNIDNETRAEWYLRQIRGSSNFSGTQGLHILSGNLSHQIEHHLFPDMPANRYAQVAPKIKALCAEYGIHYNEASFIKQFSSVWVKLAKYSLPNECYEKSDPTQSFLKHNLSLLKKKIFKS</sequence>
<dbReference type="GO" id="GO:0006629">
    <property type="term" value="P:lipid metabolic process"/>
    <property type="evidence" value="ECO:0007669"/>
    <property type="project" value="InterPro"/>
</dbReference>
<dbReference type="InterPro" id="IPR005804">
    <property type="entry name" value="FA_desaturase_dom"/>
</dbReference>
<evidence type="ECO:0000313" key="3">
    <source>
        <dbReference type="Proteomes" id="UP000196240"/>
    </source>
</evidence>
<proteinExistence type="predicted"/>
<dbReference type="EC" id="1.14.19.-" evidence="2"/>
<gene>
    <name evidence="2" type="primary">desA3_1</name>
    <name evidence="2" type="ORF">ACNJC6_02140</name>
</gene>
<dbReference type="RefSeq" id="WP_087013050.1">
    <property type="nucleotide sequence ID" value="NZ_FUUY01000006.1"/>
</dbReference>
<protein>
    <submittedName>
        <fullName evidence="2">Stearoyl-CoA 9-desaturase</fullName>
        <ecNumber evidence="2">1.14.19.-</ecNumber>
    </submittedName>
</protein>
<organism evidence="2 3">
    <name type="scientific">Acinetobacter johnsonii</name>
    <dbReference type="NCBI Taxonomy" id="40214"/>
    <lineage>
        <taxon>Bacteria</taxon>
        <taxon>Pseudomonadati</taxon>
        <taxon>Pseudomonadota</taxon>
        <taxon>Gammaproteobacteria</taxon>
        <taxon>Moraxellales</taxon>
        <taxon>Moraxellaceae</taxon>
        <taxon>Acinetobacter</taxon>
    </lineage>
</organism>
<dbReference type="CDD" id="cd03506">
    <property type="entry name" value="Delta6-FADS-like"/>
    <property type="match status" value="1"/>
</dbReference>
<name>A0A1R7QE56_ACIJO</name>
<dbReference type="PANTHER" id="PTHR19353">
    <property type="entry name" value="FATTY ACID DESATURASE 2"/>
    <property type="match status" value="1"/>
</dbReference>
<dbReference type="InterPro" id="IPR012171">
    <property type="entry name" value="Fatty_acid_desaturase"/>
</dbReference>
<accession>A0A1R7QE56</accession>
<dbReference type="EMBL" id="FUUY01000006">
    <property type="protein sequence ID" value="SJX22497.1"/>
    <property type="molecule type" value="Genomic_DNA"/>
</dbReference>
<dbReference type="Proteomes" id="UP000196240">
    <property type="component" value="Unassembled WGS sequence"/>
</dbReference>
<dbReference type="Pfam" id="PF00487">
    <property type="entry name" value="FA_desaturase"/>
    <property type="match status" value="1"/>
</dbReference>
<evidence type="ECO:0000259" key="1">
    <source>
        <dbReference type="Pfam" id="PF00487"/>
    </source>
</evidence>
<evidence type="ECO:0000313" key="2">
    <source>
        <dbReference type="EMBL" id="SJX22497.1"/>
    </source>
</evidence>
<feature type="domain" description="Fatty acid desaturase" evidence="1">
    <location>
        <begin position="71"/>
        <end position="341"/>
    </location>
</feature>
<keyword evidence="2" id="KW-0560">Oxidoreductase</keyword>